<evidence type="ECO:0000313" key="1">
    <source>
        <dbReference type="EMBL" id="MFC3862561.1"/>
    </source>
</evidence>
<dbReference type="Proteomes" id="UP001595748">
    <property type="component" value="Unassembled WGS sequence"/>
</dbReference>
<keyword evidence="2" id="KW-1185">Reference proteome</keyword>
<accession>A0ABV8ABH4</accession>
<dbReference type="EMBL" id="JBHRZF010000203">
    <property type="protein sequence ID" value="MFC3862561.1"/>
    <property type="molecule type" value="Genomic_DNA"/>
</dbReference>
<dbReference type="RefSeq" id="WP_135230437.1">
    <property type="nucleotide sequence ID" value="NZ_JBHRZF010000203.1"/>
</dbReference>
<dbReference type="InterPro" id="IPR021454">
    <property type="entry name" value="DUF3105"/>
</dbReference>
<protein>
    <submittedName>
        <fullName evidence="1">DUF3105 domain-containing protein</fullName>
    </submittedName>
</protein>
<proteinExistence type="predicted"/>
<sequence length="165" mass="18090">MKYLLPALLLALVACNKSSETIPGLKEFKYEGGDHQDGRIDYKEALPVGGPHNPRWQNCGIYDKEIYDVYAVHSLEHGAVWATYRPNINTSEVMALKDALGGRTHTLLTPRADQPSPIVLTAWNAQLELDSASDPRLKQFIQKFEQGGSAPEIGAACSGSHSNTQ</sequence>
<comment type="caution">
    <text evidence="1">The sequence shown here is derived from an EMBL/GenBank/DDBJ whole genome shotgun (WGS) entry which is preliminary data.</text>
</comment>
<name>A0ABV8ABH4_9DEIO</name>
<evidence type="ECO:0000313" key="2">
    <source>
        <dbReference type="Proteomes" id="UP001595748"/>
    </source>
</evidence>
<organism evidence="1 2">
    <name type="scientific">Deinococcus antarcticus</name>
    <dbReference type="NCBI Taxonomy" id="1298767"/>
    <lineage>
        <taxon>Bacteria</taxon>
        <taxon>Thermotogati</taxon>
        <taxon>Deinococcota</taxon>
        <taxon>Deinococci</taxon>
        <taxon>Deinococcales</taxon>
        <taxon>Deinococcaceae</taxon>
        <taxon>Deinococcus</taxon>
    </lineage>
</organism>
<reference evidence="2" key="1">
    <citation type="journal article" date="2019" name="Int. J. Syst. Evol. Microbiol.">
        <title>The Global Catalogue of Microorganisms (GCM) 10K type strain sequencing project: providing services to taxonomists for standard genome sequencing and annotation.</title>
        <authorList>
            <consortium name="The Broad Institute Genomics Platform"/>
            <consortium name="The Broad Institute Genome Sequencing Center for Infectious Disease"/>
            <person name="Wu L."/>
            <person name="Ma J."/>
        </authorList>
    </citation>
    <scope>NUCLEOTIDE SEQUENCE [LARGE SCALE GENOMIC DNA]</scope>
    <source>
        <strain evidence="2">CCTCC AB 2013263</strain>
    </source>
</reference>
<dbReference type="Pfam" id="PF11303">
    <property type="entry name" value="DUF3105"/>
    <property type="match status" value="1"/>
</dbReference>
<gene>
    <name evidence="1" type="ORF">ACFOPQ_17495</name>
</gene>
<dbReference type="PROSITE" id="PS51257">
    <property type="entry name" value="PROKAR_LIPOPROTEIN"/>
    <property type="match status" value="1"/>
</dbReference>